<name>A0ABY2GVZ8_9HYPO</name>
<accession>A0ABY2GVZ8</accession>
<dbReference type="SMART" id="SM00355">
    <property type="entry name" value="ZnF_C2H2"/>
    <property type="match status" value="3"/>
</dbReference>
<dbReference type="PROSITE" id="PS50157">
    <property type="entry name" value="ZINC_FINGER_C2H2_2"/>
    <property type="match status" value="2"/>
</dbReference>
<dbReference type="InterPro" id="IPR013087">
    <property type="entry name" value="Znf_C2H2_type"/>
</dbReference>
<feature type="domain" description="C2H2-type" evidence="7">
    <location>
        <begin position="181"/>
        <end position="205"/>
    </location>
</feature>
<comment type="caution">
    <text evidence="8">The sequence shown here is derived from an EMBL/GenBank/DDBJ whole genome shotgun (WGS) entry which is preliminary data.</text>
</comment>
<dbReference type="SUPFAM" id="SSF57667">
    <property type="entry name" value="beta-beta-alpha zinc fingers"/>
    <property type="match status" value="1"/>
</dbReference>
<dbReference type="PANTHER" id="PTHR19818:SF139">
    <property type="entry name" value="PAIR-RULE PROTEIN ODD-PAIRED"/>
    <property type="match status" value="1"/>
</dbReference>
<dbReference type="PROSITE" id="PS00028">
    <property type="entry name" value="ZINC_FINGER_C2H2_1"/>
    <property type="match status" value="2"/>
</dbReference>
<protein>
    <recommendedName>
        <fullName evidence="7">C2H2-type domain-containing protein</fullName>
    </recommendedName>
</protein>
<keyword evidence="1" id="KW-0479">Metal-binding</keyword>
<proteinExistence type="predicted"/>
<sequence length="282" mass="30738">MASDGSPPFKPAATNPMMGEDAPPEEWQFIYKDAAEPSVEAQPIIQAADGAQECAQGSTIDPSLLNSTEYAYTSTEYAYTTPGVGVQTGVPLDMDVDTARASDGLNGAEGQTSPVDSASPISFVTMSDFSSEFYFENDIDGPDPSGTPVTSILAEPLRLLGVGVGSASSAADSPTMEALLFVCDRSGCSKAFEKQFQLNRHYRWHDKPLRCPKEGCAYRAQYNKEIEKHVWSNHVKWAEDTGRKPIRKKCRLCGVTLERPDNVKRHMDEVHKGIKRKRGPGG</sequence>
<dbReference type="Pfam" id="PF00096">
    <property type="entry name" value="zf-C2H2"/>
    <property type="match status" value="1"/>
</dbReference>
<keyword evidence="3 5" id="KW-0863">Zinc-finger</keyword>
<evidence type="ECO:0000256" key="6">
    <source>
        <dbReference type="SAM" id="MobiDB-lite"/>
    </source>
</evidence>
<dbReference type="RefSeq" id="XP_073555810.1">
    <property type="nucleotide sequence ID" value="XM_073705649.1"/>
</dbReference>
<dbReference type="EMBL" id="PPTA01000013">
    <property type="protein sequence ID" value="TFA99608.1"/>
    <property type="molecule type" value="Genomic_DNA"/>
</dbReference>
<evidence type="ECO:0000259" key="7">
    <source>
        <dbReference type="PROSITE" id="PS50157"/>
    </source>
</evidence>
<evidence type="ECO:0000256" key="2">
    <source>
        <dbReference type="ARBA" id="ARBA00022737"/>
    </source>
</evidence>
<evidence type="ECO:0000313" key="9">
    <source>
        <dbReference type="Proteomes" id="UP001642720"/>
    </source>
</evidence>
<keyword evidence="2" id="KW-0677">Repeat</keyword>
<feature type="domain" description="C2H2-type" evidence="7">
    <location>
        <begin position="248"/>
        <end position="276"/>
    </location>
</feature>
<feature type="region of interest" description="Disordered" evidence="6">
    <location>
        <begin position="1"/>
        <end position="25"/>
    </location>
</feature>
<evidence type="ECO:0000313" key="8">
    <source>
        <dbReference type="EMBL" id="TFA99608.1"/>
    </source>
</evidence>
<organism evidence="8 9">
    <name type="scientific">Trichoderma ghanense</name>
    <dbReference type="NCBI Taxonomy" id="65468"/>
    <lineage>
        <taxon>Eukaryota</taxon>
        <taxon>Fungi</taxon>
        <taxon>Dikarya</taxon>
        <taxon>Ascomycota</taxon>
        <taxon>Pezizomycotina</taxon>
        <taxon>Sordariomycetes</taxon>
        <taxon>Hypocreomycetidae</taxon>
        <taxon>Hypocreales</taxon>
        <taxon>Hypocreaceae</taxon>
        <taxon>Trichoderma</taxon>
    </lineage>
</organism>
<evidence type="ECO:0000256" key="4">
    <source>
        <dbReference type="ARBA" id="ARBA00022833"/>
    </source>
</evidence>
<reference evidence="8 9" key="1">
    <citation type="submission" date="2018-01" db="EMBL/GenBank/DDBJ databases">
        <title>Genome characterization of the sugarcane-associated fungus Trichoderma ghanense CCMA-1212 and their application in lignocelulose bioconversion.</title>
        <authorList>
            <person name="Steindorff A.S."/>
            <person name="Mendes T.D."/>
            <person name="Vilela E.S.D."/>
            <person name="Rodrigues D.S."/>
            <person name="Formighieri E.F."/>
            <person name="Melo I.S."/>
            <person name="Favaro L.C.L."/>
        </authorList>
    </citation>
    <scope>NUCLEOTIDE SEQUENCE [LARGE SCALE GENOMIC DNA]</scope>
    <source>
        <strain evidence="8 9">CCMA-1212</strain>
    </source>
</reference>
<dbReference type="InterPro" id="IPR036236">
    <property type="entry name" value="Znf_C2H2_sf"/>
</dbReference>
<dbReference type="GeneID" id="300580099"/>
<dbReference type="Gene3D" id="3.30.160.60">
    <property type="entry name" value="Classic Zinc Finger"/>
    <property type="match status" value="2"/>
</dbReference>
<gene>
    <name evidence="8" type="ORF">CCMA1212_008521</name>
</gene>
<dbReference type="Proteomes" id="UP001642720">
    <property type="component" value="Unassembled WGS sequence"/>
</dbReference>
<dbReference type="InterPro" id="IPR050329">
    <property type="entry name" value="GLI_C2H2-zinc-finger"/>
</dbReference>
<keyword evidence="9" id="KW-1185">Reference proteome</keyword>
<evidence type="ECO:0000256" key="1">
    <source>
        <dbReference type="ARBA" id="ARBA00022723"/>
    </source>
</evidence>
<evidence type="ECO:0000256" key="3">
    <source>
        <dbReference type="ARBA" id="ARBA00022771"/>
    </source>
</evidence>
<evidence type="ECO:0000256" key="5">
    <source>
        <dbReference type="PROSITE-ProRule" id="PRU00042"/>
    </source>
</evidence>
<dbReference type="PANTHER" id="PTHR19818">
    <property type="entry name" value="ZINC FINGER PROTEIN ZIC AND GLI"/>
    <property type="match status" value="1"/>
</dbReference>
<keyword evidence="4" id="KW-0862">Zinc</keyword>